<dbReference type="InterPro" id="IPR007055">
    <property type="entry name" value="BON_dom"/>
</dbReference>
<dbReference type="PROSITE" id="PS50914">
    <property type="entry name" value="BON"/>
    <property type="match status" value="1"/>
</dbReference>
<dbReference type="InterPro" id="IPR014004">
    <property type="entry name" value="Transpt-assoc_nodulatn_dom_bac"/>
</dbReference>
<gene>
    <name evidence="3" type="ORF">EZ216_09840</name>
</gene>
<protein>
    <submittedName>
        <fullName evidence="3">BON domain-containing protein</fullName>
    </submittedName>
</protein>
<feature type="chain" id="PRO_5021390852" evidence="1">
    <location>
        <begin position="25"/>
        <end position="105"/>
    </location>
</feature>
<dbReference type="Gene3D" id="3.30.1340.30">
    <property type="match status" value="1"/>
</dbReference>
<feature type="signal peptide" evidence="1">
    <location>
        <begin position="1"/>
        <end position="24"/>
    </location>
</feature>
<dbReference type="AlphaFoldDB" id="A0A4Z0BZ22"/>
<accession>A0A4Z0BZ22</accession>
<feature type="domain" description="BON" evidence="2">
    <location>
        <begin position="37"/>
        <end position="105"/>
    </location>
</feature>
<dbReference type="Pfam" id="PF04972">
    <property type="entry name" value="BON"/>
    <property type="match status" value="1"/>
</dbReference>
<keyword evidence="4" id="KW-1185">Reference proteome</keyword>
<dbReference type="PANTHER" id="PTHR34606:SF16">
    <property type="entry name" value="BON DOMAIN-CONTAINING PROTEIN"/>
    <property type="match status" value="1"/>
</dbReference>
<evidence type="ECO:0000256" key="1">
    <source>
        <dbReference type="SAM" id="SignalP"/>
    </source>
</evidence>
<dbReference type="RefSeq" id="WP_135249558.1">
    <property type="nucleotide sequence ID" value="NZ_SMLK01000002.1"/>
</dbReference>
<proteinExistence type="predicted"/>
<keyword evidence="1" id="KW-0732">Signal</keyword>
<evidence type="ECO:0000313" key="3">
    <source>
        <dbReference type="EMBL" id="TFZ03932.1"/>
    </source>
</evidence>
<organism evidence="3 4">
    <name type="scientific">Ramlibacter humi</name>
    <dbReference type="NCBI Taxonomy" id="2530451"/>
    <lineage>
        <taxon>Bacteria</taxon>
        <taxon>Pseudomonadati</taxon>
        <taxon>Pseudomonadota</taxon>
        <taxon>Betaproteobacteria</taxon>
        <taxon>Burkholderiales</taxon>
        <taxon>Comamonadaceae</taxon>
        <taxon>Ramlibacter</taxon>
    </lineage>
</organism>
<evidence type="ECO:0000259" key="2">
    <source>
        <dbReference type="PROSITE" id="PS50914"/>
    </source>
</evidence>
<reference evidence="3 4" key="1">
    <citation type="submission" date="2019-03" db="EMBL/GenBank/DDBJ databases">
        <title>Ramlibacter sp. 18x22-1, whole genome shotgun sequence.</title>
        <authorList>
            <person name="Zhang X."/>
            <person name="Feng G."/>
            <person name="Zhu H."/>
        </authorList>
    </citation>
    <scope>NUCLEOTIDE SEQUENCE [LARGE SCALE GENOMIC DNA]</scope>
    <source>
        <strain evidence="3 4">18x22-1</strain>
    </source>
</reference>
<dbReference type="Proteomes" id="UP000297839">
    <property type="component" value="Unassembled WGS sequence"/>
</dbReference>
<sequence>MNKYARALAIAALAAATLAGTGCAVMRGQETAGAYVDDTATTTAVKTKFVEDKTVDAASIKVETLNGTVQLSGFAKSNAEKAQAEYLARNTKGVRAVKNDIAVRP</sequence>
<dbReference type="SMART" id="SM00749">
    <property type="entry name" value="BON"/>
    <property type="match status" value="1"/>
</dbReference>
<comment type="caution">
    <text evidence="3">The sequence shown here is derived from an EMBL/GenBank/DDBJ whole genome shotgun (WGS) entry which is preliminary data.</text>
</comment>
<dbReference type="EMBL" id="SMLK01000002">
    <property type="protein sequence ID" value="TFZ03932.1"/>
    <property type="molecule type" value="Genomic_DNA"/>
</dbReference>
<dbReference type="InterPro" id="IPR051686">
    <property type="entry name" value="Lipoprotein_DolP"/>
</dbReference>
<dbReference type="PROSITE" id="PS51257">
    <property type="entry name" value="PROKAR_LIPOPROTEIN"/>
    <property type="match status" value="1"/>
</dbReference>
<dbReference type="OrthoDB" id="7360581at2"/>
<dbReference type="PANTHER" id="PTHR34606">
    <property type="entry name" value="BON DOMAIN-CONTAINING PROTEIN"/>
    <property type="match status" value="1"/>
</dbReference>
<evidence type="ECO:0000313" key="4">
    <source>
        <dbReference type="Proteomes" id="UP000297839"/>
    </source>
</evidence>
<name>A0A4Z0BZ22_9BURK</name>